<dbReference type="STRING" id="1423740.FC36_GL000365"/>
<dbReference type="EMBL" id="AZFH01000086">
    <property type="protein sequence ID" value="KRL79736.1"/>
    <property type="molecule type" value="Genomic_DNA"/>
</dbReference>
<dbReference type="Proteomes" id="UP000051048">
    <property type="component" value="Unassembled WGS sequence"/>
</dbReference>
<reference evidence="1 2" key="1">
    <citation type="journal article" date="2015" name="Genome Announc.">
        <title>Expanding the biotechnology potential of lactobacilli through comparative genomics of 213 strains and associated genera.</title>
        <authorList>
            <person name="Sun Z."/>
            <person name="Harris H.M."/>
            <person name="McCann A."/>
            <person name="Guo C."/>
            <person name="Argimon S."/>
            <person name="Zhang W."/>
            <person name="Yang X."/>
            <person name="Jeffery I.B."/>
            <person name="Cooney J.C."/>
            <person name="Kagawa T.F."/>
            <person name="Liu W."/>
            <person name="Song Y."/>
            <person name="Salvetti E."/>
            <person name="Wrobel A."/>
            <person name="Rasinkangas P."/>
            <person name="Parkhill J."/>
            <person name="Rea M.C."/>
            <person name="O'Sullivan O."/>
            <person name="Ritari J."/>
            <person name="Douillard F.P."/>
            <person name="Paul Ross R."/>
            <person name="Yang R."/>
            <person name="Briner A.E."/>
            <person name="Felis G.E."/>
            <person name="de Vos W.M."/>
            <person name="Barrangou R."/>
            <person name="Klaenhammer T.R."/>
            <person name="Caufield P.W."/>
            <person name="Cui Y."/>
            <person name="Zhang H."/>
            <person name="O'Toole P.W."/>
        </authorList>
    </citation>
    <scope>NUCLEOTIDE SEQUENCE [LARGE SCALE GENOMIC DNA]</scope>
    <source>
        <strain evidence="1 2">DSM 15833</strain>
    </source>
</reference>
<dbReference type="PATRIC" id="fig|1423740.3.peg.392"/>
<proteinExistence type="predicted"/>
<dbReference type="AlphaFoldDB" id="A0A0R1TMR1"/>
<dbReference type="RefSeq" id="WP_025021499.1">
    <property type="nucleotide sequence ID" value="NZ_AZFH01000086.1"/>
</dbReference>
<protein>
    <submittedName>
        <fullName evidence="1">Uncharacterized protein</fullName>
    </submittedName>
</protein>
<name>A0A0R1TMR1_9LACO</name>
<gene>
    <name evidence="1" type="ORF">FC36_GL000365</name>
</gene>
<comment type="caution">
    <text evidence="1">The sequence shown here is derived from an EMBL/GenBank/DDBJ whole genome shotgun (WGS) entry which is preliminary data.</text>
</comment>
<sequence>MLDNRTKSPKVVITGEITYTIDKDHPDMRYIKDWYEGKIFKFSDTYRFDTEYWGRDYEEMAKYIINDLKLIAGGGYNTEHINVISVKAK</sequence>
<evidence type="ECO:0000313" key="2">
    <source>
        <dbReference type="Proteomes" id="UP000051048"/>
    </source>
</evidence>
<organism evidence="1 2">
    <name type="scientific">Ligilactobacillus equi DSM 15833 = JCM 10991</name>
    <dbReference type="NCBI Taxonomy" id="1423740"/>
    <lineage>
        <taxon>Bacteria</taxon>
        <taxon>Bacillati</taxon>
        <taxon>Bacillota</taxon>
        <taxon>Bacilli</taxon>
        <taxon>Lactobacillales</taxon>
        <taxon>Lactobacillaceae</taxon>
        <taxon>Ligilactobacillus</taxon>
    </lineage>
</organism>
<accession>A0A0R1TMR1</accession>
<evidence type="ECO:0000313" key="1">
    <source>
        <dbReference type="EMBL" id="KRL79736.1"/>
    </source>
</evidence>